<dbReference type="Proteomes" id="UP000324797">
    <property type="component" value="Unassembled WGS sequence"/>
</dbReference>
<dbReference type="Pfam" id="PF23914">
    <property type="entry name" value="TPR_CcmH_CycH"/>
    <property type="match status" value="1"/>
</dbReference>
<evidence type="ECO:0000256" key="2">
    <source>
        <dbReference type="ARBA" id="ARBA00022737"/>
    </source>
</evidence>
<keyword evidence="3" id="KW-0201">Cytochrome c-type biogenesis</keyword>
<dbReference type="SMART" id="SM00028">
    <property type="entry name" value="TPR"/>
    <property type="match status" value="2"/>
</dbReference>
<dbReference type="AlphaFoldDB" id="A0A5S4YN82"/>
<dbReference type="RefSeq" id="WP_148739979.1">
    <property type="nucleotide sequence ID" value="NZ_VSTH01000047.1"/>
</dbReference>
<accession>A0A5S4YN82</accession>
<dbReference type="InterPro" id="IPR011990">
    <property type="entry name" value="TPR-like_helical_dom_sf"/>
</dbReference>
<evidence type="ECO:0000313" key="8">
    <source>
        <dbReference type="EMBL" id="TYO65876.1"/>
    </source>
</evidence>
<evidence type="ECO:0000256" key="4">
    <source>
        <dbReference type="ARBA" id="ARBA00022803"/>
    </source>
</evidence>
<dbReference type="InterPro" id="IPR056413">
    <property type="entry name" value="TPR_CcmH_CycH"/>
</dbReference>
<protein>
    <submittedName>
        <fullName evidence="8">C-type cytochrome biogenesis protein CcmI</fullName>
    </submittedName>
</protein>
<feature type="transmembrane region" description="Helical" evidence="6">
    <location>
        <begin position="6"/>
        <end position="23"/>
    </location>
</feature>
<evidence type="ECO:0000256" key="5">
    <source>
        <dbReference type="SAM" id="MobiDB-lite"/>
    </source>
</evidence>
<dbReference type="InterPro" id="IPR051263">
    <property type="entry name" value="C-type_cytochrome_biogenesis"/>
</dbReference>
<organism evidence="8 9">
    <name type="scientific">Bradyrhizobium hipponense</name>
    <dbReference type="NCBI Taxonomy" id="2605638"/>
    <lineage>
        <taxon>Bacteria</taxon>
        <taxon>Pseudomonadati</taxon>
        <taxon>Pseudomonadota</taxon>
        <taxon>Alphaproteobacteria</taxon>
        <taxon>Hyphomicrobiales</taxon>
        <taxon>Nitrobacteraceae</taxon>
        <taxon>Bradyrhizobium</taxon>
    </lineage>
</organism>
<dbReference type="InterPro" id="IPR019734">
    <property type="entry name" value="TPR_rpt"/>
</dbReference>
<dbReference type="GO" id="GO:0017004">
    <property type="term" value="P:cytochrome complex assembly"/>
    <property type="evidence" value="ECO:0007669"/>
    <property type="project" value="UniProtKB-KW"/>
</dbReference>
<evidence type="ECO:0000313" key="9">
    <source>
        <dbReference type="Proteomes" id="UP000324797"/>
    </source>
</evidence>
<name>A0A5S4YN82_9BRAD</name>
<comment type="subcellular location">
    <subcellularLocation>
        <location evidence="1">Cell envelope</location>
    </subcellularLocation>
</comment>
<keyword evidence="6" id="KW-1133">Transmembrane helix</keyword>
<dbReference type="Gene3D" id="1.25.40.10">
    <property type="entry name" value="Tetratricopeptide repeat domain"/>
    <property type="match status" value="2"/>
</dbReference>
<feature type="region of interest" description="Disordered" evidence="5">
    <location>
        <begin position="30"/>
        <end position="54"/>
    </location>
</feature>
<evidence type="ECO:0000256" key="6">
    <source>
        <dbReference type="SAM" id="Phobius"/>
    </source>
</evidence>
<evidence type="ECO:0000256" key="3">
    <source>
        <dbReference type="ARBA" id="ARBA00022748"/>
    </source>
</evidence>
<dbReference type="InterPro" id="IPR017560">
    <property type="entry name" value="Cyt_c_biogenesis_CcmI"/>
</dbReference>
<gene>
    <name evidence="8" type="primary">ccmI</name>
    <name evidence="8" type="ORF">FXV83_14450</name>
</gene>
<keyword evidence="6" id="KW-0812">Transmembrane</keyword>
<keyword evidence="9" id="KW-1185">Reference proteome</keyword>
<dbReference type="PANTHER" id="PTHR47870">
    <property type="entry name" value="CYTOCHROME C-TYPE BIOGENESIS PROTEIN CCMH"/>
    <property type="match status" value="1"/>
</dbReference>
<keyword evidence="4" id="KW-0802">TPR repeat</keyword>
<dbReference type="NCBIfam" id="TIGR03142">
    <property type="entry name" value="cytochro_ccmI"/>
    <property type="match status" value="1"/>
</dbReference>
<evidence type="ECO:0000259" key="7">
    <source>
        <dbReference type="Pfam" id="PF23914"/>
    </source>
</evidence>
<keyword evidence="2" id="KW-0677">Repeat</keyword>
<keyword evidence="6" id="KW-0472">Membrane</keyword>
<proteinExistence type="predicted"/>
<dbReference type="PANTHER" id="PTHR47870:SF4">
    <property type="entry name" value="CYTOCHROME C-TYPE BIOGENESIS PROTEIN CYCH"/>
    <property type="match status" value="1"/>
</dbReference>
<evidence type="ECO:0000256" key="1">
    <source>
        <dbReference type="ARBA" id="ARBA00004196"/>
    </source>
</evidence>
<dbReference type="GO" id="GO:0005886">
    <property type="term" value="C:plasma membrane"/>
    <property type="evidence" value="ECO:0007669"/>
    <property type="project" value="TreeGrafter"/>
</dbReference>
<dbReference type="GO" id="GO:0030313">
    <property type="term" value="C:cell envelope"/>
    <property type="evidence" value="ECO:0007669"/>
    <property type="project" value="UniProtKB-SubCell"/>
</dbReference>
<comment type="caution">
    <text evidence="8">The sequence shown here is derived from an EMBL/GenBank/DDBJ whole genome shotgun (WGS) entry which is preliminary data.</text>
</comment>
<sequence length="389" mass="41606">MTLWFVFALMTVAAIFAVLWPLGRRARAQSQGSEGQGSEGQDSEGQDTENRGSEVAVYKDQLTEIERDLGAGLIAAPEAEAARVEISRRLLAAAAHEPAPVPKSSLKWRRAAAVLALVGLPLVAIGVYMPLGSPKLQDFPLAQRGSGSGMARSLETLVVQVEQHLEKNPTDGRGWNVLGPVLERLGRFDDAARAYRNSLTYNGESAERRANLGEALSAAAGGVVTAEAKTEFERARALDADDPKANYFLGLAAEQDGRKDDAATIWRALLAKAPADAPWRPVVQSALARVGGSGGALPALPDETITASRDMSEGDRGAMVRGMVERLAMRLKQNGDDVEGWLRLVRAYLVMGDRDKAMGASTDARQAIANDAERLRQLNEGLKTLGLDG</sequence>
<dbReference type="SUPFAM" id="SSF48452">
    <property type="entry name" value="TPR-like"/>
    <property type="match status" value="1"/>
</dbReference>
<feature type="transmembrane region" description="Helical" evidence="6">
    <location>
        <begin position="111"/>
        <end position="131"/>
    </location>
</feature>
<reference evidence="8 9" key="1">
    <citation type="submission" date="2019-08" db="EMBL/GenBank/DDBJ databases">
        <title>Bradyrhizobium hipponensis sp. nov., a rhizobium isolated from a Lupinus angustifolius root nodule in Tunisia.</title>
        <authorList>
            <person name="Off K."/>
            <person name="Rejili M."/>
            <person name="Mars M."/>
            <person name="Brachmann A."/>
            <person name="Marin M."/>
        </authorList>
    </citation>
    <scope>NUCLEOTIDE SEQUENCE [LARGE SCALE GENOMIC DNA]</scope>
    <source>
        <strain evidence="9">aSej3</strain>
    </source>
</reference>
<feature type="domain" description="Cytochrome c-type biogenesis protein H TPR" evidence="7">
    <location>
        <begin position="153"/>
        <end position="278"/>
    </location>
</feature>
<dbReference type="EMBL" id="VSTH01000047">
    <property type="protein sequence ID" value="TYO65876.1"/>
    <property type="molecule type" value="Genomic_DNA"/>
</dbReference>